<organism evidence="2 3">
    <name type="scientific">Massilia yuzhufengensis</name>
    <dbReference type="NCBI Taxonomy" id="1164594"/>
    <lineage>
        <taxon>Bacteria</taxon>
        <taxon>Pseudomonadati</taxon>
        <taxon>Pseudomonadota</taxon>
        <taxon>Betaproteobacteria</taxon>
        <taxon>Burkholderiales</taxon>
        <taxon>Oxalobacteraceae</taxon>
        <taxon>Telluria group</taxon>
        <taxon>Massilia</taxon>
    </lineage>
</organism>
<protein>
    <submittedName>
        <fullName evidence="2">Uncharacterized protein</fullName>
    </submittedName>
</protein>
<evidence type="ECO:0000313" key="2">
    <source>
        <dbReference type="EMBL" id="SFC08052.1"/>
    </source>
</evidence>
<name>A0A1I1G9T9_9BURK</name>
<keyword evidence="1" id="KW-0472">Membrane</keyword>
<reference evidence="3" key="1">
    <citation type="submission" date="2016-10" db="EMBL/GenBank/DDBJ databases">
        <authorList>
            <person name="Varghese N."/>
            <person name="Submissions S."/>
        </authorList>
    </citation>
    <scope>NUCLEOTIDE SEQUENCE [LARGE SCALE GENOMIC DNA]</scope>
    <source>
        <strain evidence="3">CGMCC 1.12041</strain>
    </source>
</reference>
<proteinExistence type="predicted"/>
<dbReference type="EMBL" id="FOLD01000003">
    <property type="protein sequence ID" value="SFC08052.1"/>
    <property type="molecule type" value="Genomic_DNA"/>
</dbReference>
<feature type="transmembrane region" description="Helical" evidence="1">
    <location>
        <begin position="6"/>
        <end position="23"/>
    </location>
</feature>
<sequence>MTGIIVADWVVYVILTIIVIMTTRQSTLDAYVFEVLMPDLIGHDRRPAAFIVYLFLLHSTETLGRD</sequence>
<accession>A0A1I1G9T9</accession>
<keyword evidence="1" id="KW-1133">Transmembrane helix</keyword>
<keyword evidence="3" id="KW-1185">Reference proteome</keyword>
<evidence type="ECO:0000256" key="1">
    <source>
        <dbReference type="SAM" id="Phobius"/>
    </source>
</evidence>
<evidence type="ECO:0000313" key="3">
    <source>
        <dbReference type="Proteomes" id="UP000198639"/>
    </source>
</evidence>
<dbReference type="AlphaFoldDB" id="A0A1I1G9T9"/>
<keyword evidence="1" id="KW-0812">Transmembrane</keyword>
<dbReference type="Proteomes" id="UP000198639">
    <property type="component" value="Unassembled WGS sequence"/>
</dbReference>
<gene>
    <name evidence="2" type="ORF">SAMN05216204_103230</name>
</gene>
<dbReference type="RefSeq" id="WP_091871783.1">
    <property type="nucleotide sequence ID" value="NZ_FOLD01000003.1"/>
</dbReference>